<evidence type="ECO:0000313" key="3">
    <source>
        <dbReference type="Proteomes" id="UP000694561"/>
    </source>
</evidence>
<dbReference type="PANTHER" id="PTHR48037:SF1">
    <property type="entry name" value="RRM DOMAIN-CONTAINING PROTEIN"/>
    <property type="match status" value="1"/>
</dbReference>
<reference evidence="2" key="1">
    <citation type="submission" date="2025-08" db="UniProtKB">
        <authorList>
            <consortium name="Ensembl"/>
        </authorList>
    </citation>
    <scope>IDENTIFICATION</scope>
</reference>
<keyword evidence="3" id="KW-1185">Reference proteome</keyword>
<dbReference type="GO" id="GO:0003676">
    <property type="term" value="F:nucleic acid binding"/>
    <property type="evidence" value="ECO:0007669"/>
    <property type="project" value="InterPro"/>
</dbReference>
<gene>
    <name evidence="2" type="primary">PPIE</name>
</gene>
<evidence type="ECO:0000256" key="1">
    <source>
        <dbReference type="SAM" id="MobiDB-lite"/>
    </source>
</evidence>
<proteinExistence type="predicted"/>
<dbReference type="SUPFAM" id="SSF54928">
    <property type="entry name" value="RNA-binding domain, RBD"/>
    <property type="match status" value="1"/>
</dbReference>
<dbReference type="GeneTree" id="ENSGT00940000174460"/>
<dbReference type="PANTHER" id="PTHR48037">
    <property type="entry name" value="ATPASE E1"/>
    <property type="match status" value="1"/>
</dbReference>
<organism evidence="2 3">
    <name type="scientific">Monodon monoceros</name>
    <name type="common">Narwhal</name>
    <name type="synonym">Ceratodon monodon</name>
    <dbReference type="NCBI Taxonomy" id="40151"/>
    <lineage>
        <taxon>Eukaryota</taxon>
        <taxon>Metazoa</taxon>
        <taxon>Chordata</taxon>
        <taxon>Craniata</taxon>
        <taxon>Vertebrata</taxon>
        <taxon>Euteleostomi</taxon>
        <taxon>Mammalia</taxon>
        <taxon>Eutheria</taxon>
        <taxon>Laurasiatheria</taxon>
        <taxon>Artiodactyla</taxon>
        <taxon>Whippomorpha</taxon>
        <taxon>Cetacea</taxon>
        <taxon>Odontoceti</taxon>
        <taxon>Monodontidae</taxon>
        <taxon>Monodon</taxon>
    </lineage>
</organism>
<accession>A0A8C6AYU7</accession>
<sequence>MSIPISQFIPPLPPPPRRFPPLVSIHFFSTSVSQFLPCKPVHLYHFLGSTYIASLNLSLVFPWQDAAAAIDNMNESELFGRTIRVNLAKPMRIKEGSSRPVWSDDDWLKKFSGKTLEENKEEEGSEPPKVETQEVRLKAGTSHRRLRFLGFYGNLRTYIQKQRE</sequence>
<protein>
    <recommendedName>
        <fullName evidence="4">RRM domain-containing protein</fullName>
    </recommendedName>
</protein>
<feature type="region of interest" description="Disordered" evidence="1">
    <location>
        <begin position="116"/>
        <end position="136"/>
    </location>
</feature>
<dbReference type="InterPro" id="IPR035979">
    <property type="entry name" value="RBD_domain_sf"/>
</dbReference>
<feature type="compositionally biased region" description="Basic and acidic residues" evidence="1">
    <location>
        <begin position="126"/>
        <end position="136"/>
    </location>
</feature>
<evidence type="ECO:0008006" key="4">
    <source>
        <dbReference type="Google" id="ProtNLM"/>
    </source>
</evidence>
<name>A0A8C6AYU7_MONMO</name>
<dbReference type="AlphaFoldDB" id="A0A8C6AYU7"/>
<dbReference type="Proteomes" id="UP000694561">
    <property type="component" value="Unplaced"/>
</dbReference>
<reference evidence="2" key="2">
    <citation type="submission" date="2025-09" db="UniProtKB">
        <authorList>
            <consortium name="Ensembl"/>
        </authorList>
    </citation>
    <scope>IDENTIFICATION</scope>
</reference>
<evidence type="ECO:0000313" key="2">
    <source>
        <dbReference type="Ensembl" id="ENSMMNP00015008395.1"/>
    </source>
</evidence>
<dbReference type="Ensembl" id="ENSMMNT00015009164.1">
    <property type="protein sequence ID" value="ENSMMNP00015008395.1"/>
    <property type="gene ID" value="ENSMMNG00015006223.1"/>
</dbReference>